<name>A0A2K6WL65_ONCVO</name>
<evidence type="ECO:0000313" key="2">
    <source>
        <dbReference type="Proteomes" id="UP000024404"/>
    </source>
</evidence>
<dbReference type="AlphaFoldDB" id="A0A2K6WL65"/>
<keyword evidence="2" id="KW-1185">Reference proteome</keyword>
<proteinExistence type="predicted"/>
<reference evidence="2" key="1">
    <citation type="submission" date="2013-10" db="EMBL/GenBank/DDBJ databases">
        <title>Genome sequencing of Onchocerca volvulus.</title>
        <authorList>
            <person name="Cotton J."/>
            <person name="Tsai J."/>
            <person name="Stanley E."/>
            <person name="Tracey A."/>
            <person name="Holroyd N."/>
            <person name="Lustigman S."/>
            <person name="Berriman M."/>
        </authorList>
    </citation>
    <scope>NUCLEOTIDE SEQUENCE</scope>
</reference>
<dbReference type="EnsemblMetazoa" id="OVOC9446.1">
    <property type="protein sequence ID" value="OVOC9446.1"/>
    <property type="gene ID" value="WBGene00246255"/>
</dbReference>
<reference evidence="1" key="2">
    <citation type="submission" date="2018-02" db="UniProtKB">
        <authorList>
            <consortium name="EnsemblMetazoa"/>
        </authorList>
    </citation>
    <scope>IDENTIFICATION</scope>
</reference>
<organism evidence="1 2">
    <name type="scientific">Onchocerca volvulus</name>
    <dbReference type="NCBI Taxonomy" id="6282"/>
    <lineage>
        <taxon>Eukaryota</taxon>
        <taxon>Metazoa</taxon>
        <taxon>Ecdysozoa</taxon>
        <taxon>Nematoda</taxon>
        <taxon>Chromadorea</taxon>
        <taxon>Rhabditida</taxon>
        <taxon>Spirurina</taxon>
        <taxon>Spiruromorpha</taxon>
        <taxon>Filarioidea</taxon>
        <taxon>Onchocercidae</taxon>
        <taxon>Onchocerca</taxon>
    </lineage>
</organism>
<dbReference type="Proteomes" id="UP000024404">
    <property type="component" value="Unassembled WGS sequence"/>
</dbReference>
<dbReference type="EMBL" id="CMVM020000274">
    <property type="status" value="NOT_ANNOTATED_CDS"/>
    <property type="molecule type" value="Genomic_DNA"/>
</dbReference>
<protein>
    <submittedName>
        <fullName evidence="1">Uncharacterized protein</fullName>
    </submittedName>
</protein>
<evidence type="ECO:0000313" key="1">
    <source>
        <dbReference type="EnsemblMetazoa" id="OVOC9446.1"/>
    </source>
</evidence>
<sequence length="109" mass="13461">MIKVHLYLLKQRVVLVYDLPNLTSILMMIISEVAKNNRYLLHHHHHHHHHLHLLLHLHHHQHHHLHLHLKHHLQHIKNQALLKRKSFTRNRKHIRRLMPINDKFVYQKG</sequence>
<accession>A0A2K6WL65</accession>